<evidence type="ECO:0000256" key="2">
    <source>
        <dbReference type="SAM" id="MobiDB-lite"/>
    </source>
</evidence>
<accession>A0A4Q4M4Y1</accession>
<dbReference type="GO" id="GO:0008270">
    <property type="term" value="F:zinc ion binding"/>
    <property type="evidence" value="ECO:0007669"/>
    <property type="project" value="UniProtKB-KW"/>
</dbReference>
<feature type="compositionally biased region" description="Low complexity" evidence="2">
    <location>
        <begin position="277"/>
        <end position="321"/>
    </location>
</feature>
<dbReference type="PANTHER" id="PTHR21099:SF2">
    <property type="entry name" value="SI:CH211-113E8.11"/>
    <property type="match status" value="1"/>
</dbReference>
<dbReference type="EMBL" id="PDXB01000016">
    <property type="protein sequence ID" value="RYN26610.1"/>
    <property type="molecule type" value="Genomic_DNA"/>
</dbReference>
<dbReference type="PANTHER" id="PTHR21099">
    <property type="entry name" value="RAD201"/>
    <property type="match status" value="1"/>
</dbReference>
<keyword evidence="8" id="KW-1185">Reference proteome</keyword>
<feature type="compositionally biased region" description="Polar residues" evidence="2">
    <location>
        <begin position="512"/>
        <end position="557"/>
    </location>
</feature>
<dbReference type="InterPro" id="IPR000571">
    <property type="entry name" value="Znf_CCCH"/>
</dbReference>
<sequence length="737" mass="75750">MGGDRKKTGSAERELRWAERTRPGALLALIASASRSFALKFPFTPVAISSQALCLLSRSVSNANNIPHLTNFPSQLGVTAFDPEQRQRNSYPGDMTVCNFYPRNACKFGDACKFEHPGSSRDAARGGGGFGGGSNNNRFGAFSGDRYRPGDNSGSSSFGGSRESKSSTFNLDKDVIQADLSKERPTYPLSCYGPGKDAPRQLIEGPVEISPEELRLRYYTLRAAGNEPTAQQEEGALNEKMQQQVKAILDDVAGAISYVQAGADVHPNRIDIAKGTASASGSMTNTTASSNTAANPFMKAPSNPFQAAAASSQPSAFGQASTPGFGKPAFGQPSNPAQTTSAFGQPSNPGQSTSAFGQPSNPGQSTSAFGQASSLGQTTSAFGQTSNPGQATSAFGQASNPGQSASPFGAASALGQKPSPFGQPSALGGAGSAFGKPAFGASGFGQPSMPGAGSAFGQTSSMGQGSAFGQPSAPGAASGFGQTNALGQKPNPFSKPGFGQSGFGQASQPGANTSPFGQQASSGASPFGQQASSGQSPFGQQAQQTNQPSPFGQQAQKPNPFGQPQQASTQAPAQSNPFGGTASSQTPAFGQTSKPSPFGTQQPQNNATQPAAANPFLKPQTSAAPATSTPSPSPFATQPQNQPNNPPAPAQATSQLPSIAQPTSAARPHVEGVTPDGKPIDPKDRYKEGKPEEYDGEQGRILEEIYKRVSQLGRFNDDEDIPVTPPKCEWIAPLAIL</sequence>
<protein>
    <recommendedName>
        <fullName evidence="3">C3H1-type domain-containing protein</fullName>
    </recommendedName>
</protein>
<keyword evidence="1" id="KW-0863">Zinc-finger</keyword>
<evidence type="ECO:0000259" key="3">
    <source>
        <dbReference type="PROSITE" id="PS50103"/>
    </source>
</evidence>
<evidence type="ECO:0000313" key="8">
    <source>
        <dbReference type="Proteomes" id="UP000293195"/>
    </source>
</evidence>
<organism evidence="5 7">
    <name type="scientific">Alternaria tenuissima</name>
    <dbReference type="NCBI Taxonomy" id="119927"/>
    <lineage>
        <taxon>Eukaryota</taxon>
        <taxon>Fungi</taxon>
        <taxon>Dikarya</taxon>
        <taxon>Ascomycota</taxon>
        <taxon>Pezizomycotina</taxon>
        <taxon>Dothideomycetes</taxon>
        <taxon>Pleosporomycetidae</taxon>
        <taxon>Pleosporales</taxon>
        <taxon>Pleosporineae</taxon>
        <taxon>Pleosporaceae</taxon>
        <taxon>Alternaria</taxon>
        <taxon>Alternaria sect. Alternaria</taxon>
        <taxon>Alternaria alternata complex</taxon>
    </lineage>
</organism>
<dbReference type="OrthoDB" id="20729at2759"/>
<dbReference type="Proteomes" id="UP000292340">
    <property type="component" value="Unassembled WGS sequence"/>
</dbReference>
<feature type="domain" description="C3H1-type" evidence="3">
    <location>
        <begin position="92"/>
        <end position="119"/>
    </location>
</feature>
<feature type="compositionally biased region" description="Polar residues" evidence="2">
    <location>
        <begin position="576"/>
        <end position="599"/>
    </location>
</feature>
<feature type="compositionally biased region" description="Low complexity" evidence="2">
    <location>
        <begin position="563"/>
        <end position="575"/>
    </location>
</feature>
<evidence type="ECO:0000256" key="1">
    <source>
        <dbReference type="PROSITE-ProRule" id="PRU00723"/>
    </source>
</evidence>
<feature type="compositionally biased region" description="Polar residues" evidence="2">
    <location>
        <begin position="653"/>
        <end position="664"/>
    </location>
</feature>
<gene>
    <name evidence="5" type="ORF">AA0114_g10485</name>
    <name evidence="4" type="ORF">AA0115_g6842</name>
    <name evidence="6" type="ORF">AA0119_g11291</name>
</gene>
<feature type="compositionally biased region" description="Low complexity" evidence="2">
    <location>
        <begin position="140"/>
        <end position="161"/>
    </location>
</feature>
<reference evidence="5" key="3">
    <citation type="journal article" date="2019" name="J. ISSAAS">
        <title>Genomics, evolutionary history and diagnostics of the Alternaria alternata species group including apple and Asian pear pathotypes.</title>
        <authorList>
            <person name="Armitage A.D."/>
            <person name="Cockerton H.M."/>
            <person name="Sreenivasaprasad S."/>
            <person name="Woodhall J."/>
            <person name="Lane C."/>
            <person name="Harrison R.J."/>
            <person name="Clarkson J.P."/>
        </authorList>
    </citation>
    <scope>NUCLEOTIDE SEQUENCE</scope>
    <source>
        <strain evidence="5">FERA 1082</strain>
    </source>
</reference>
<feature type="compositionally biased region" description="Basic and acidic residues" evidence="2">
    <location>
        <begin position="678"/>
        <end position="699"/>
    </location>
</feature>
<evidence type="ECO:0000313" key="6">
    <source>
        <dbReference type="EMBL" id="RYN90011.1"/>
    </source>
</evidence>
<evidence type="ECO:0000313" key="4">
    <source>
        <dbReference type="EMBL" id="RYN26610.1"/>
    </source>
</evidence>
<dbReference type="GO" id="GO:0005634">
    <property type="term" value="C:nucleus"/>
    <property type="evidence" value="ECO:0007669"/>
    <property type="project" value="TreeGrafter"/>
</dbReference>
<dbReference type="Proteomes" id="UP000293195">
    <property type="component" value="Unassembled WGS sequence"/>
</dbReference>
<evidence type="ECO:0000313" key="7">
    <source>
        <dbReference type="Proteomes" id="UP000292402"/>
    </source>
</evidence>
<dbReference type="Proteomes" id="UP000292402">
    <property type="component" value="Unassembled WGS sequence"/>
</dbReference>
<keyword evidence="1" id="KW-0862">Zinc</keyword>
<comment type="caution">
    <text evidence="5">The sequence shown here is derived from an EMBL/GenBank/DDBJ whole genome shotgun (WGS) entry which is preliminary data.</text>
</comment>
<keyword evidence="1" id="KW-0479">Metal-binding</keyword>
<reference evidence="4" key="1">
    <citation type="submission" date="2017-10" db="EMBL/GenBank/DDBJ databases">
        <authorList>
            <person name="Armitage A.D."/>
            <person name="Barbara D.J."/>
            <person name="Woodhall J.W."/>
            <person name="Sreenivasaprasad S."/>
            <person name="Lane C.R."/>
            <person name="Clarkson J.P."/>
            <person name="Harrison R.J."/>
        </authorList>
    </citation>
    <scope>NUCLEOTIDE SEQUENCE</scope>
    <source>
        <strain evidence="4">FERA 1164</strain>
        <strain evidence="6">FERA 635</strain>
    </source>
</reference>
<dbReference type="CDD" id="cd23954">
    <property type="entry name" value="AMO1_CTD"/>
    <property type="match status" value="1"/>
</dbReference>
<feature type="compositionally biased region" description="Low complexity" evidence="2">
    <location>
        <begin position="600"/>
        <end position="643"/>
    </location>
</feature>
<dbReference type="EMBL" id="PDXF01000083">
    <property type="protein sequence ID" value="RYN90011.1"/>
    <property type="molecule type" value="Genomic_DNA"/>
</dbReference>
<feature type="compositionally biased region" description="Polar residues" evidence="2">
    <location>
        <begin position="456"/>
        <end position="469"/>
    </location>
</feature>
<feature type="zinc finger region" description="C3H1-type" evidence="1">
    <location>
        <begin position="92"/>
        <end position="119"/>
    </location>
</feature>
<dbReference type="PROSITE" id="PS50103">
    <property type="entry name" value="ZF_C3H1"/>
    <property type="match status" value="1"/>
</dbReference>
<dbReference type="AlphaFoldDB" id="A0A4Q4M4Y1"/>
<name>A0A4Q4M4Y1_9PLEO</name>
<feature type="region of interest" description="Disordered" evidence="2">
    <location>
        <begin position="277"/>
        <end position="699"/>
    </location>
</feature>
<dbReference type="EMBL" id="PDXA01000047">
    <property type="protein sequence ID" value="RYN42309.1"/>
    <property type="molecule type" value="Genomic_DNA"/>
</dbReference>
<dbReference type="Gene3D" id="4.10.1000.10">
    <property type="entry name" value="Zinc finger, CCCH-type"/>
    <property type="match status" value="1"/>
</dbReference>
<feature type="region of interest" description="Disordered" evidence="2">
    <location>
        <begin position="140"/>
        <end position="170"/>
    </location>
</feature>
<evidence type="ECO:0000313" key="5">
    <source>
        <dbReference type="EMBL" id="RYN42309.1"/>
    </source>
</evidence>
<feature type="compositionally biased region" description="Polar residues" evidence="2">
    <location>
        <begin position="332"/>
        <end position="406"/>
    </location>
</feature>
<reference evidence="7 8" key="2">
    <citation type="journal article" date="2019" name="bioRxiv">
        <title>Genomics, evolutionary history and diagnostics of the Alternaria alternata species group including apple and Asian pear pathotypes.</title>
        <authorList>
            <person name="Armitage A.D."/>
            <person name="Cockerton H.M."/>
            <person name="Sreenivasaprasad S."/>
            <person name="Woodhall J.W."/>
            <person name="Lane C.R."/>
            <person name="Harrison R.J."/>
            <person name="Clarkson J.P."/>
        </authorList>
    </citation>
    <scope>NUCLEOTIDE SEQUENCE [LARGE SCALE GENOMIC DNA]</scope>
    <source>
        <strain evidence="7">FERA 1082</strain>
        <strain evidence="4">FERA 1164</strain>
        <strain evidence="8">FERA 635</strain>
    </source>
</reference>
<proteinExistence type="predicted"/>